<evidence type="ECO:0000313" key="3">
    <source>
        <dbReference type="Proteomes" id="UP000479000"/>
    </source>
</evidence>
<evidence type="ECO:0000256" key="1">
    <source>
        <dbReference type="SAM" id="MobiDB-lite"/>
    </source>
</evidence>
<accession>A0A6H5GE53</accession>
<keyword evidence="3" id="KW-1185">Reference proteome</keyword>
<sequence>MIFFIFSFQHFDIFSPFFLRRRLKRDGGSGADTPGLPPVQTSTPHHKLLQPKTEFIEEPSNTEDDMAVLEDEEDYGPNPGTSQASFSSQ</sequence>
<dbReference type="Proteomes" id="UP000479000">
    <property type="component" value="Unassembled WGS sequence"/>
</dbReference>
<evidence type="ECO:0000313" key="2">
    <source>
        <dbReference type="EMBL" id="CAB0001393.1"/>
    </source>
</evidence>
<dbReference type="AlphaFoldDB" id="A0A6H5GE53"/>
<feature type="compositionally biased region" description="Acidic residues" evidence="1">
    <location>
        <begin position="56"/>
        <end position="75"/>
    </location>
</feature>
<feature type="non-terminal residue" evidence="2">
    <location>
        <position position="89"/>
    </location>
</feature>
<dbReference type="EMBL" id="CADCXU010010608">
    <property type="protein sequence ID" value="CAB0001393.1"/>
    <property type="molecule type" value="Genomic_DNA"/>
</dbReference>
<gene>
    <name evidence="2" type="ORF">NTEN_LOCUS7180</name>
</gene>
<feature type="compositionally biased region" description="Polar residues" evidence="1">
    <location>
        <begin position="79"/>
        <end position="89"/>
    </location>
</feature>
<name>A0A6H5GE53_9HEMI</name>
<protein>
    <submittedName>
        <fullName evidence="2">Uncharacterized protein</fullName>
    </submittedName>
</protein>
<reference evidence="2 3" key="1">
    <citation type="submission" date="2020-02" db="EMBL/GenBank/DDBJ databases">
        <authorList>
            <person name="Ferguson B K."/>
        </authorList>
    </citation>
    <scope>NUCLEOTIDE SEQUENCE [LARGE SCALE GENOMIC DNA]</scope>
</reference>
<proteinExistence type="predicted"/>
<organism evidence="2 3">
    <name type="scientific">Nesidiocoris tenuis</name>
    <dbReference type="NCBI Taxonomy" id="355587"/>
    <lineage>
        <taxon>Eukaryota</taxon>
        <taxon>Metazoa</taxon>
        <taxon>Ecdysozoa</taxon>
        <taxon>Arthropoda</taxon>
        <taxon>Hexapoda</taxon>
        <taxon>Insecta</taxon>
        <taxon>Pterygota</taxon>
        <taxon>Neoptera</taxon>
        <taxon>Paraneoptera</taxon>
        <taxon>Hemiptera</taxon>
        <taxon>Heteroptera</taxon>
        <taxon>Panheteroptera</taxon>
        <taxon>Cimicomorpha</taxon>
        <taxon>Miridae</taxon>
        <taxon>Dicyphina</taxon>
        <taxon>Nesidiocoris</taxon>
    </lineage>
</organism>
<feature type="region of interest" description="Disordered" evidence="1">
    <location>
        <begin position="25"/>
        <end position="89"/>
    </location>
</feature>